<dbReference type="SUPFAM" id="SSF52799">
    <property type="entry name" value="(Phosphotyrosine protein) phosphatases II"/>
    <property type="match status" value="1"/>
</dbReference>
<dbReference type="InterPro" id="IPR000242">
    <property type="entry name" value="PTP_cat"/>
</dbReference>
<dbReference type="PROSITE" id="PS00383">
    <property type="entry name" value="TYR_PHOSPHATASE_1"/>
    <property type="match status" value="1"/>
</dbReference>
<dbReference type="InterPro" id="IPR036873">
    <property type="entry name" value="Rhodanese-like_dom_sf"/>
</dbReference>
<dbReference type="KEGG" id="pgu:PGUG_04529"/>
<evidence type="ECO:0000259" key="4">
    <source>
        <dbReference type="PROSITE" id="PS50055"/>
    </source>
</evidence>
<dbReference type="eggNOG" id="KOG0789">
    <property type="taxonomic scope" value="Eukaryota"/>
</dbReference>
<organism evidence="7 8">
    <name type="scientific">Meyerozyma guilliermondii (strain ATCC 6260 / CBS 566 / DSM 6381 / JCM 1539 / NBRC 10279 / NRRL Y-324)</name>
    <name type="common">Yeast</name>
    <name type="synonym">Candida guilliermondii</name>
    <dbReference type="NCBI Taxonomy" id="294746"/>
    <lineage>
        <taxon>Eukaryota</taxon>
        <taxon>Fungi</taxon>
        <taxon>Dikarya</taxon>
        <taxon>Ascomycota</taxon>
        <taxon>Saccharomycotina</taxon>
        <taxon>Pichiomycetes</taxon>
        <taxon>Debaryomycetaceae</taxon>
        <taxon>Meyerozyma</taxon>
    </lineage>
</organism>
<feature type="domain" description="Rhodanese" evidence="6">
    <location>
        <begin position="118"/>
        <end position="237"/>
    </location>
</feature>
<dbReference type="SMART" id="SM00404">
    <property type="entry name" value="PTPc_motif"/>
    <property type="match status" value="1"/>
</dbReference>
<dbReference type="FunCoup" id="A5DMM8">
    <property type="interactions" value="125"/>
</dbReference>
<dbReference type="Pfam" id="PF00581">
    <property type="entry name" value="Rhodanese"/>
    <property type="match status" value="1"/>
</dbReference>
<dbReference type="SMART" id="SM00194">
    <property type="entry name" value="PTPc"/>
    <property type="match status" value="1"/>
</dbReference>
<dbReference type="Gene3D" id="3.90.190.10">
    <property type="entry name" value="Protein tyrosine phosphatase superfamily"/>
    <property type="match status" value="1"/>
</dbReference>
<dbReference type="InterPro" id="IPR029021">
    <property type="entry name" value="Prot-tyrosine_phosphatase-like"/>
</dbReference>
<evidence type="ECO:0000259" key="5">
    <source>
        <dbReference type="PROSITE" id="PS50056"/>
    </source>
</evidence>
<dbReference type="OrthoDB" id="6058203at2759"/>
<dbReference type="PROSITE" id="PS50206">
    <property type="entry name" value="RHODANESE_3"/>
    <property type="match status" value="1"/>
</dbReference>
<accession>A5DMM8</accession>
<dbReference type="PRINTS" id="PR00700">
    <property type="entry name" value="PRTYPHPHTASE"/>
</dbReference>
<feature type="region of interest" description="Disordered" evidence="3">
    <location>
        <begin position="39"/>
        <end position="61"/>
    </location>
</feature>
<dbReference type="GeneID" id="5125749"/>
<evidence type="ECO:0000256" key="2">
    <source>
        <dbReference type="ARBA" id="ARBA00013064"/>
    </source>
</evidence>
<evidence type="ECO:0000313" key="7">
    <source>
        <dbReference type="EMBL" id="EDK40431.2"/>
    </source>
</evidence>
<dbReference type="GO" id="GO:0004725">
    <property type="term" value="F:protein tyrosine phosphatase activity"/>
    <property type="evidence" value="ECO:0007669"/>
    <property type="project" value="UniProtKB-EC"/>
</dbReference>
<dbReference type="Proteomes" id="UP000001997">
    <property type="component" value="Unassembled WGS sequence"/>
</dbReference>
<dbReference type="PROSITE" id="PS50055">
    <property type="entry name" value="TYR_PHOSPHATASE_PTP"/>
    <property type="match status" value="1"/>
</dbReference>
<dbReference type="PANTHER" id="PTHR19134">
    <property type="entry name" value="RECEPTOR-TYPE TYROSINE-PROTEIN PHOSPHATASE"/>
    <property type="match status" value="1"/>
</dbReference>
<dbReference type="InterPro" id="IPR050348">
    <property type="entry name" value="Protein-Tyr_Phosphatase"/>
</dbReference>
<feature type="domain" description="Tyrosine specific protein phosphatases" evidence="5">
    <location>
        <begin position="541"/>
        <end position="632"/>
    </location>
</feature>
<comment type="similarity">
    <text evidence="1">Belongs to the protein-tyrosine phosphatase family. Non-receptor class subfamily.</text>
</comment>
<dbReference type="InParanoid" id="A5DMM8"/>
<dbReference type="VEuPathDB" id="FungiDB:PGUG_04529"/>
<dbReference type="STRING" id="294746.A5DMM8"/>
<keyword evidence="8" id="KW-1185">Reference proteome</keyword>
<gene>
    <name evidence="7" type="ORF">PGUG_04529</name>
</gene>
<dbReference type="SMART" id="SM00450">
    <property type="entry name" value="RHOD"/>
    <property type="match status" value="1"/>
</dbReference>
<dbReference type="EC" id="3.1.3.48" evidence="2"/>
<dbReference type="OMA" id="QFIVCYE"/>
<evidence type="ECO:0000259" key="6">
    <source>
        <dbReference type="PROSITE" id="PS50206"/>
    </source>
</evidence>
<dbReference type="PROSITE" id="PS50056">
    <property type="entry name" value="TYR_PHOSPHATASE_2"/>
    <property type="match status" value="1"/>
</dbReference>
<sequence length="647" mass="72103">MRASPASTLAASSYQCKYLNLYILSWKYSSFPRVKMLSTPEPNSPAHFAGSKDKEIDSQPIPGISHSCKTAPKIGSMKELTLGTSIGSPTRSQPKSPIYSQLPQTIKKLEQKDLEEILSQQSVIIDVRPFHAYSTSRIKNAIHLAVPSTLVKRQSYSLISIINSIPVESPQKDLLAEYLEESGGKPPLKVVVYDSESSGTHCSALLYHIFGKFSHFNCHHGGFDVFCLEGGFSSIQSSSVIDNSPLSTSASSPDSSSNGPSKSAKPSLFGGFTLPSATPSNQKFLRSIGGNSPRVNETSSSFNYCFSVPQGLDKKVDKLPKWLQFLVTTKESGIVDVLTHRFNKIEKSEQVRLKTAIGSVKEIQHAPSVCTPSALCPACDTIDYELPKGIENGYKNRYKNIWPYEHSRVKVETQSDDDYINANYISYEDLSDLSYIATQNPLPATFEDFWNLIQCNNINVIVCLNKQKPAELVGQDLKYFDSQEFPTSQVEVKKVSVEDHGDFVVRHLQLLKEAHSMQKVYQIEYKRWPDFGVPDSFSGITDLLNFKNKLIENEHLNKQIVVHCSAGCGRTGCFITTDMVLDRIHTQTSGVKADGTDDGKVDVWGSDDVIYKSVQSQRTQRVSMVQNLRQFIVCYEIVLNYLAENYV</sequence>
<dbReference type="AlphaFoldDB" id="A5DMM8"/>
<evidence type="ECO:0000256" key="3">
    <source>
        <dbReference type="SAM" id="MobiDB-lite"/>
    </source>
</evidence>
<dbReference type="EMBL" id="CH408159">
    <property type="protein sequence ID" value="EDK40431.2"/>
    <property type="molecule type" value="Genomic_DNA"/>
</dbReference>
<dbReference type="Pfam" id="PF00102">
    <property type="entry name" value="Y_phosphatase"/>
    <property type="match status" value="1"/>
</dbReference>
<dbReference type="Gene3D" id="3.40.250.10">
    <property type="entry name" value="Rhodanese-like domain"/>
    <property type="match status" value="1"/>
</dbReference>
<dbReference type="InterPro" id="IPR003595">
    <property type="entry name" value="Tyr_Pase_cat"/>
</dbReference>
<feature type="domain" description="Tyrosine-protein phosphatase" evidence="4">
    <location>
        <begin position="391"/>
        <end position="641"/>
    </location>
</feature>
<dbReference type="RefSeq" id="XP_001483800.2">
    <property type="nucleotide sequence ID" value="XM_001483750.1"/>
</dbReference>
<dbReference type="HOGENOM" id="CLU_001645_11_1_1"/>
<reference evidence="7 8" key="1">
    <citation type="journal article" date="2009" name="Nature">
        <title>Evolution of pathogenicity and sexual reproduction in eight Candida genomes.</title>
        <authorList>
            <person name="Butler G."/>
            <person name="Rasmussen M.D."/>
            <person name="Lin M.F."/>
            <person name="Santos M.A."/>
            <person name="Sakthikumar S."/>
            <person name="Munro C.A."/>
            <person name="Rheinbay E."/>
            <person name="Grabherr M."/>
            <person name="Forche A."/>
            <person name="Reedy J.L."/>
            <person name="Agrafioti I."/>
            <person name="Arnaud M.B."/>
            <person name="Bates S."/>
            <person name="Brown A.J."/>
            <person name="Brunke S."/>
            <person name="Costanzo M.C."/>
            <person name="Fitzpatrick D.A."/>
            <person name="de Groot P.W."/>
            <person name="Harris D."/>
            <person name="Hoyer L.L."/>
            <person name="Hube B."/>
            <person name="Klis F.M."/>
            <person name="Kodira C."/>
            <person name="Lennard N."/>
            <person name="Logue M.E."/>
            <person name="Martin R."/>
            <person name="Neiman A.M."/>
            <person name="Nikolaou E."/>
            <person name="Quail M.A."/>
            <person name="Quinn J."/>
            <person name="Santos M.C."/>
            <person name="Schmitzberger F.F."/>
            <person name="Sherlock G."/>
            <person name="Shah P."/>
            <person name="Silverstein K.A."/>
            <person name="Skrzypek M.S."/>
            <person name="Soll D."/>
            <person name="Staggs R."/>
            <person name="Stansfield I."/>
            <person name="Stumpf M.P."/>
            <person name="Sudbery P.E."/>
            <person name="Srikantha T."/>
            <person name="Zeng Q."/>
            <person name="Berman J."/>
            <person name="Berriman M."/>
            <person name="Heitman J."/>
            <person name="Gow N.A."/>
            <person name="Lorenz M.C."/>
            <person name="Birren B.W."/>
            <person name="Kellis M."/>
            <person name="Cuomo C.A."/>
        </authorList>
    </citation>
    <scope>NUCLEOTIDE SEQUENCE [LARGE SCALE GENOMIC DNA]</scope>
    <source>
        <strain evidence="8">ATCC 6260 / CBS 566 / DSM 6381 / JCM 1539 / NBRC 10279 / NRRL Y-324</strain>
    </source>
</reference>
<name>A5DMM8_PICGU</name>
<dbReference type="SUPFAM" id="SSF52821">
    <property type="entry name" value="Rhodanese/Cell cycle control phosphatase"/>
    <property type="match status" value="1"/>
</dbReference>
<dbReference type="PANTHER" id="PTHR19134:SF561">
    <property type="entry name" value="PROTEIN TYROSINE PHOSPHATASE 36E, ISOFORM A"/>
    <property type="match status" value="1"/>
</dbReference>
<proteinExistence type="inferred from homology"/>
<evidence type="ECO:0000313" key="8">
    <source>
        <dbReference type="Proteomes" id="UP000001997"/>
    </source>
</evidence>
<dbReference type="InterPro" id="IPR001763">
    <property type="entry name" value="Rhodanese-like_dom"/>
</dbReference>
<dbReference type="InterPro" id="IPR016130">
    <property type="entry name" value="Tyr_Pase_AS"/>
</dbReference>
<dbReference type="InterPro" id="IPR000387">
    <property type="entry name" value="Tyr_Pase_dom"/>
</dbReference>
<protein>
    <recommendedName>
        <fullName evidence="2">protein-tyrosine-phosphatase</fullName>
        <ecNumber evidence="2">3.1.3.48</ecNumber>
    </recommendedName>
</protein>
<evidence type="ECO:0000256" key="1">
    <source>
        <dbReference type="ARBA" id="ARBA00009649"/>
    </source>
</evidence>
<dbReference type="CDD" id="cd18533">
    <property type="entry name" value="PTP_fungal"/>
    <property type="match status" value="1"/>
</dbReference>
<feature type="region of interest" description="Disordered" evidence="3">
    <location>
        <begin position="244"/>
        <end position="265"/>
    </location>
</feature>